<name>A0AAV4ZBF2_9HYPH</name>
<dbReference type="Proteomes" id="UP001055307">
    <property type="component" value="Unassembled WGS sequence"/>
</dbReference>
<proteinExistence type="predicted"/>
<evidence type="ECO:0000313" key="2">
    <source>
        <dbReference type="Proteomes" id="UP001055307"/>
    </source>
</evidence>
<comment type="caution">
    <text evidence="1">The sequence shown here is derived from an EMBL/GenBank/DDBJ whole genome shotgun (WGS) entry which is preliminary data.</text>
</comment>
<protein>
    <recommendedName>
        <fullName evidence="3">Sialate O-acetylesterase domain-containing protein</fullName>
    </recommendedName>
</protein>
<reference evidence="1" key="1">
    <citation type="journal article" date="2016" name="Front. Microbiol.">
        <title>Genome Sequence of the Piezophilic, Mesophilic Sulfate-Reducing Bacterium Desulfovibrio indicus J2T.</title>
        <authorList>
            <person name="Cao J."/>
            <person name="Maignien L."/>
            <person name="Shao Z."/>
            <person name="Alain K."/>
            <person name="Jebbar M."/>
        </authorList>
    </citation>
    <scope>NUCLEOTIDE SEQUENCE</scope>
    <source>
        <strain evidence="1">DSM 21893</strain>
    </source>
</reference>
<organism evidence="1 2">
    <name type="scientific">Methylobacterium bullatum</name>
    <dbReference type="NCBI Taxonomy" id="570505"/>
    <lineage>
        <taxon>Bacteria</taxon>
        <taxon>Pseudomonadati</taxon>
        <taxon>Pseudomonadota</taxon>
        <taxon>Alphaproteobacteria</taxon>
        <taxon>Hyphomicrobiales</taxon>
        <taxon>Methylobacteriaceae</taxon>
        <taxon>Methylobacterium</taxon>
    </lineage>
</organism>
<keyword evidence="2" id="KW-1185">Reference proteome</keyword>
<sequence length="850" mass="89730">MAPPKVAAQVWRDLSDPLNPLLGAYRPEKAEIRVWAGWVESSFTSAEGRLTTLETLANIPNGSTLVADVAAAKALTRVSSSYRPADVLASWTANTTLSASAAPLIVGGNYSLVTGADGQVLQIAGGATYGVGPIYADEIVAGEVYDYIFPIQRMVDGSNAALLGRLSVFDAADVNLGQLTILSRSPTVADGFKREVVRVLANTVLAAFPTAVRAKPYLSAGSTNGTMRISMIRRKTIEGALPNQDYNHDNVTGESTPAPAMNQIAVKFALGQSLTGGVNNNSSDPIISATPRWPGLALTVEPKTLPNSGPRLRTTPSDTIVDLVERVEGSGRETPLSGWANHYLDAIEPFTTPQFTMAVSGGTVVSATLKRRYFGFDGLPTITIDNTGTGGTGVVIRPVVSSVETGGELTLQVDDGGSGYTTAPKGSVSAIKWGTSLPKSIYFTSFLLGAKYLQLKKGSVRQDWIDNALRGAKAAAAAIGASIVNPCWLLMVGNSESVAGLDHTANDMVAQVLQIQRDRADATKAITGQTLEPVMIIDPAPTNHPDFDQWNQPYVRAMQRLATYPNIRITGGTYHYPASDASHKTNAGYNRLGQQVSRVDHAESNQCGWTHLHPIFERSRRTSPTTLEIEFAMPPPPRPLMAHPKLVIDLSDAEVKLDGIQGYAGMALRSVREGRVLPISSMVVAPNGRKLIITHGLSNVAVTAANVSAPGNLFNVSPRIGWETGALVRISNSGGTLPGGLSAGTDYYVVRTATAQIKLATSLASALAGTVVTLSSAGTGTHTLTADGTLLGDGAIQAVYATKRNDGNTNDDGPVLGQRGCLHDDLYAPNLEDGYLSCNWCVSFDGIVVA</sequence>
<evidence type="ECO:0000313" key="1">
    <source>
        <dbReference type="EMBL" id="GJD41300.1"/>
    </source>
</evidence>
<dbReference type="EMBL" id="BPQF01000019">
    <property type="protein sequence ID" value="GJD41300.1"/>
    <property type="molecule type" value="Genomic_DNA"/>
</dbReference>
<evidence type="ECO:0008006" key="3">
    <source>
        <dbReference type="Google" id="ProtNLM"/>
    </source>
</evidence>
<dbReference type="AlphaFoldDB" id="A0AAV4ZBF2"/>
<accession>A0AAV4ZBF2</accession>
<reference evidence="1" key="2">
    <citation type="submission" date="2021-08" db="EMBL/GenBank/DDBJ databases">
        <authorList>
            <person name="Tani A."/>
            <person name="Ola A."/>
            <person name="Ogura Y."/>
            <person name="Katsura K."/>
            <person name="Hayashi T."/>
        </authorList>
    </citation>
    <scope>NUCLEOTIDE SEQUENCE</scope>
    <source>
        <strain evidence="1">DSM 21893</strain>
    </source>
</reference>
<gene>
    <name evidence="1" type="ORF">OICFNHDK_3783</name>
</gene>